<dbReference type="GO" id="GO:0050281">
    <property type="term" value="F:L-serine-glyoxylate transaminase activity"/>
    <property type="evidence" value="ECO:0007669"/>
    <property type="project" value="UniProtKB-EC"/>
</dbReference>
<dbReference type="EMBL" id="CP033367">
    <property type="protein sequence ID" value="QKD03311.1"/>
    <property type="molecule type" value="Genomic_DNA"/>
</dbReference>
<dbReference type="PIRSF" id="PIRSF000524">
    <property type="entry name" value="SPT"/>
    <property type="match status" value="1"/>
</dbReference>
<dbReference type="FunFam" id="3.90.1150.10:FF:000031">
    <property type="entry name" value="Serine--glyoxylate aminotransferase"/>
    <property type="match status" value="1"/>
</dbReference>
<evidence type="ECO:0000256" key="8">
    <source>
        <dbReference type="ARBA" id="ARBA00070386"/>
    </source>
</evidence>
<comment type="catalytic activity">
    <reaction evidence="9">
        <text>glyoxylate + L-serine = 3-hydroxypyruvate + glycine</text>
        <dbReference type="Rhea" id="RHEA:19125"/>
        <dbReference type="ChEBI" id="CHEBI:17180"/>
        <dbReference type="ChEBI" id="CHEBI:33384"/>
        <dbReference type="ChEBI" id="CHEBI:36655"/>
        <dbReference type="ChEBI" id="CHEBI:57305"/>
        <dbReference type="EC" id="2.6.1.45"/>
    </reaction>
</comment>
<reference evidence="15 16" key="1">
    <citation type="submission" date="2018-10" db="EMBL/GenBank/DDBJ databases">
        <authorList>
            <person name="Perry B.J."/>
            <person name="Sullivan J.T."/>
            <person name="Murphy R.J.T."/>
            <person name="Ramsay J.P."/>
            <person name="Ronson C.W."/>
        </authorList>
    </citation>
    <scope>NUCLEOTIDE SEQUENCE [LARGE SCALE GENOMIC DNA]</scope>
    <source>
        <strain evidence="15 16">R88b</strain>
    </source>
</reference>
<dbReference type="Proteomes" id="UP000503017">
    <property type="component" value="Chromosome"/>
</dbReference>
<evidence type="ECO:0000256" key="12">
    <source>
        <dbReference type="RuleBase" id="RU004075"/>
    </source>
</evidence>
<evidence type="ECO:0000256" key="9">
    <source>
        <dbReference type="ARBA" id="ARBA00093187"/>
    </source>
</evidence>
<protein>
    <recommendedName>
        <fullName evidence="8">Serine--glyoxylate aminotransferase</fullName>
        <ecNumber evidence="7">2.6.1.45</ecNumber>
    </recommendedName>
</protein>
<dbReference type="GO" id="GO:0008453">
    <property type="term" value="F:alanine-glyoxylate transaminase activity"/>
    <property type="evidence" value="ECO:0007669"/>
    <property type="project" value="TreeGrafter"/>
</dbReference>
<keyword evidence="4 15" id="KW-0808">Transferase</keyword>
<dbReference type="InterPro" id="IPR024169">
    <property type="entry name" value="SP_NH2Trfase/AEP_transaminase"/>
</dbReference>
<dbReference type="GO" id="GO:0004760">
    <property type="term" value="F:L-serine-pyruvate transaminase activity"/>
    <property type="evidence" value="ECO:0007669"/>
    <property type="project" value="TreeGrafter"/>
</dbReference>
<dbReference type="InterPro" id="IPR015422">
    <property type="entry name" value="PyrdxlP-dep_Trfase_small"/>
</dbReference>
<accession>A0A6M7WWF2</accession>
<evidence type="ECO:0000256" key="7">
    <source>
        <dbReference type="ARBA" id="ARBA00067024"/>
    </source>
</evidence>
<name>A0A6M7WWF2_RHILI</name>
<evidence type="ECO:0000256" key="5">
    <source>
        <dbReference type="ARBA" id="ARBA00022898"/>
    </source>
</evidence>
<keyword evidence="5 11" id="KW-0663">Pyridoxal phosphate</keyword>
<proteinExistence type="inferred from homology"/>
<dbReference type="Pfam" id="PF00266">
    <property type="entry name" value="Aminotran_5"/>
    <property type="match status" value="1"/>
</dbReference>
<evidence type="ECO:0000256" key="13">
    <source>
        <dbReference type="RuleBase" id="RU004504"/>
    </source>
</evidence>
<gene>
    <name evidence="15" type="ORF">EB235_18870</name>
</gene>
<evidence type="ECO:0000256" key="6">
    <source>
        <dbReference type="ARBA" id="ARBA00060690"/>
    </source>
</evidence>
<organism evidence="15 16">
    <name type="scientific">Mesorhizobium loti R88b</name>
    <dbReference type="NCBI Taxonomy" id="935548"/>
    <lineage>
        <taxon>Bacteria</taxon>
        <taxon>Pseudomonadati</taxon>
        <taxon>Pseudomonadota</taxon>
        <taxon>Alphaproteobacteria</taxon>
        <taxon>Hyphomicrobiales</taxon>
        <taxon>Phyllobacteriaceae</taxon>
        <taxon>Mesorhizobium</taxon>
    </lineage>
</organism>
<dbReference type="InterPro" id="IPR015421">
    <property type="entry name" value="PyrdxlP-dep_Trfase_major"/>
</dbReference>
<dbReference type="RefSeq" id="WP_027029542.1">
    <property type="nucleotide sequence ID" value="NZ_CP033367.1"/>
</dbReference>
<evidence type="ECO:0000259" key="14">
    <source>
        <dbReference type="Pfam" id="PF00266"/>
    </source>
</evidence>
<comment type="similarity">
    <text evidence="2 12">Belongs to the class-V pyridoxal-phosphate-dependent aminotransferase family.</text>
</comment>
<dbReference type="Gene3D" id="3.90.1150.10">
    <property type="entry name" value="Aspartate Aminotransferase, domain 1"/>
    <property type="match status" value="1"/>
</dbReference>
<comment type="pathway">
    <text evidence="6">One-carbon metabolism; formaldehyde assimilation via serine pathway.</text>
</comment>
<dbReference type="PANTHER" id="PTHR21152">
    <property type="entry name" value="AMINOTRANSFERASE CLASS V"/>
    <property type="match status" value="1"/>
</dbReference>
<dbReference type="AlphaFoldDB" id="A0A6M7WWF2"/>
<dbReference type="PROSITE" id="PS00595">
    <property type="entry name" value="AA_TRANSFER_CLASS_5"/>
    <property type="match status" value="1"/>
</dbReference>
<sequence>MAGFTHLFIPGPTNIPEQVRQAMNLPMEDMRAASFPDLTLPLFEDIKKVFKNETGRVFIYPSSGTGAWEAAMTNVLSPGDRVLMSRFGQFSHLWVDMAERLGFEVDVIDCEWGTGVPLELYAERLKADKAHRIKAIFCTQNETATGVTSDVAGCRAALDDANHPALLFVDGVSSIGSIDFRQEEWGVDCAVSGSQKGFMLPAGLGFLSVSKKALVASRGATHRRCFFSFEDMIRANDAGYFPYTPATQLLRGLRASLDLIAEEGLDNIFARHHRLAEGVRKAVDAWGLKLCAKAPKWHSDTVSAILVPDGIDSGDVVRRAYATYQTSLGGGLNKVFGKVFRIGHLGWLNEVMVLASLSAAEMALLDCGVRLAPGSGVGAAIQHFRASAAVPVAEAA</sequence>
<dbReference type="Gene3D" id="3.40.640.10">
    <property type="entry name" value="Type I PLP-dependent aspartate aminotransferase-like (Major domain)"/>
    <property type="match status" value="1"/>
</dbReference>
<dbReference type="PANTHER" id="PTHR21152:SF24">
    <property type="entry name" value="ALANINE--GLYOXYLATE AMINOTRANSFERASE 1"/>
    <property type="match status" value="1"/>
</dbReference>
<feature type="domain" description="Aminotransferase class V" evidence="14">
    <location>
        <begin position="44"/>
        <end position="302"/>
    </location>
</feature>
<dbReference type="GO" id="GO:0019265">
    <property type="term" value="P:glycine biosynthetic process, by transamination of glyoxylate"/>
    <property type="evidence" value="ECO:0007669"/>
    <property type="project" value="TreeGrafter"/>
</dbReference>
<dbReference type="FunFam" id="3.40.640.10:FF:000054">
    <property type="entry name" value="Serine--glyoxylate aminotransferase"/>
    <property type="match status" value="1"/>
</dbReference>
<evidence type="ECO:0000256" key="1">
    <source>
        <dbReference type="ARBA" id="ARBA00001933"/>
    </source>
</evidence>
<feature type="modified residue" description="N6-(pyridoxal phosphate)lysine" evidence="11">
    <location>
        <position position="196"/>
    </location>
</feature>
<evidence type="ECO:0000256" key="10">
    <source>
        <dbReference type="PIRSR" id="PIRSR000524-1"/>
    </source>
</evidence>
<evidence type="ECO:0000256" key="2">
    <source>
        <dbReference type="ARBA" id="ARBA00009236"/>
    </source>
</evidence>
<dbReference type="InterPro" id="IPR020578">
    <property type="entry name" value="Aminotrans_V_PyrdxlP_BS"/>
</dbReference>
<evidence type="ECO:0000313" key="16">
    <source>
        <dbReference type="Proteomes" id="UP000503017"/>
    </source>
</evidence>
<evidence type="ECO:0000313" key="15">
    <source>
        <dbReference type="EMBL" id="QKD03311.1"/>
    </source>
</evidence>
<dbReference type="CDD" id="cd06451">
    <property type="entry name" value="AGAT_like"/>
    <property type="match status" value="1"/>
</dbReference>
<evidence type="ECO:0000256" key="3">
    <source>
        <dbReference type="ARBA" id="ARBA00022576"/>
    </source>
</evidence>
<dbReference type="EC" id="2.6.1.45" evidence="7"/>
<keyword evidence="3 15" id="KW-0032">Aminotransferase</keyword>
<evidence type="ECO:0000256" key="4">
    <source>
        <dbReference type="ARBA" id="ARBA00022679"/>
    </source>
</evidence>
<evidence type="ECO:0000256" key="11">
    <source>
        <dbReference type="PIRSR" id="PIRSR000524-50"/>
    </source>
</evidence>
<dbReference type="InterPro" id="IPR015424">
    <property type="entry name" value="PyrdxlP-dep_Trfase"/>
</dbReference>
<comment type="cofactor">
    <cofactor evidence="1 11 13">
        <name>pyridoxal 5'-phosphate</name>
        <dbReference type="ChEBI" id="CHEBI:597326"/>
    </cofactor>
</comment>
<feature type="binding site" evidence="10">
    <location>
        <position position="341"/>
    </location>
    <ligand>
        <name>substrate</name>
    </ligand>
</feature>
<dbReference type="InterPro" id="IPR000192">
    <property type="entry name" value="Aminotrans_V_dom"/>
</dbReference>
<dbReference type="SUPFAM" id="SSF53383">
    <property type="entry name" value="PLP-dependent transferases"/>
    <property type="match status" value="1"/>
</dbReference>